<reference evidence="8 9" key="1">
    <citation type="submission" date="2019-04" db="EMBL/GenBank/DDBJ databases">
        <title>Streptomyces oryziradicis sp. nov., a novel actinomycete isolated from rhizosphere soil of rice (Oryza sativa L.).</title>
        <authorList>
            <person name="Li C."/>
        </authorList>
    </citation>
    <scope>NUCLEOTIDE SEQUENCE [LARGE SCALE GENOMIC DNA]</scope>
    <source>
        <strain evidence="8 9">NEAU-C40</strain>
    </source>
</reference>
<dbReference type="SUPFAM" id="SSF50129">
    <property type="entry name" value="GroES-like"/>
    <property type="match status" value="1"/>
</dbReference>
<dbReference type="InterPro" id="IPR002328">
    <property type="entry name" value="ADH_Zn_CS"/>
</dbReference>
<keyword evidence="2" id="KW-0862">Zinc</keyword>
<feature type="domain" description="Alcohol dehydrogenase-like N-terminal" evidence="7">
    <location>
        <begin position="7"/>
        <end position="122"/>
    </location>
</feature>
<dbReference type="PANTHER" id="PTHR42683">
    <property type="entry name" value="ALDEHYDE REDUCTASE"/>
    <property type="match status" value="1"/>
</dbReference>
<comment type="catalytic activity">
    <reaction evidence="5">
        <text>a primary alcohol + NADP(+) = an aldehyde + NADPH + H(+)</text>
        <dbReference type="Rhea" id="RHEA:15937"/>
        <dbReference type="ChEBI" id="CHEBI:15378"/>
        <dbReference type="ChEBI" id="CHEBI:15734"/>
        <dbReference type="ChEBI" id="CHEBI:17478"/>
        <dbReference type="ChEBI" id="CHEBI:57783"/>
        <dbReference type="ChEBI" id="CHEBI:58349"/>
        <dbReference type="EC" id="1.1.1.2"/>
    </reaction>
</comment>
<dbReference type="Proteomes" id="UP000305778">
    <property type="component" value="Unassembled WGS sequence"/>
</dbReference>
<dbReference type="PROSITE" id="PS00059">
    <property type="entry name" value="ADH_ZINC"/>
    <property type="match status" value="1"/>
</dbReference>
<dbReference type="InterPro" id="IPR013154">
    <property type="entry name" value="ADH-like_N"/>
</dbReference>
<dbReference type="EMBL" id="SUMC01000158">
    <property type="protein sequence ID" value="TJZ96544.1"/>
    <property type="molecule type" value="Genomic_DNA"/>
</dbReference>
<feature type="compositionally biased region" description="Basic and acidic residues" evidence="6">
    <location>
        <begin position="166"/>
        <end position="182"/>
    </location>
</feature>
<dbReference type="OrthoDB" id="3567264at2"/>
<keyword evidence="3" id="KW-0560">Oxidoreductase</keyword>
<organism evidence="8 9">
    <name type="scientific">Actinacidiphila oryziradicis</name>
    <dbReference type="NCBI Taxonomy" id="2571141"/>
    <lineage>
        <taxon>Bacteria</taxon>
        <taxon>Bacillati</taxon>
        <taxon>Actinomycetota</taxon>
        <taxon>Actinomycetes</taxon>
        <taxon>Kitasatosporales</taxon>
        <taxon>Streptomycetaceae</taxon>
        <taxon>Actinacidiphila</taxon>
    </lineage>
</organism>
<comment type="caution">
    <text evidence="8">The sequence shown here is derived from an EMBL/GenBank/DDBJ whole genome shotgun (WGS) entry which is preliminary data.</text>
</comment>
<dbReference type="Gene3D" id="3.90.180.10">
    <property type="entry name" value="Medium-chain alcohol dehydrogenases, catalytic domain"/>
    <property type="match status" value="1"/>
</dbReference>
<evidence type="ECO:0000313" key="9">
    <source>
        <dbReference type="Proteomes" id="UP000305778"/>
    </source>
</evidence>
<evidence type="ECO:0000256" key="3">
    <source>
        <dbReference type="ARBA" id="ARBA00023002"/>
    </source>
</evidence>
<protein>
    <recommendedName>
        <fullName evidence="4">alcohol dehydrogenase (NADP(+))</fullName>
        <ecNumber evidence="4">1.1.1.2</ecNumber>
    </recommendedName>
</protein>
<dbReference type="AlphaFoldDB" id="A0A4U0S819"/>
<name>A0A4U0S819_9ACTN</name>
<sequence>MERRDVGPHDVLIEIKYSGICHSDIHNARSDWGPSAYPLVPGHEIAGIVAQVGSEVTRYAVGDRVGVGCMVDSCRECANCLKGEEQYCLKGNTLTYGSVDKDGTLTQGGYSTHVVVTDGFVLRQGADQGPGAFGQPDVLGGVGVGEAEFAQHPIAGSEGTSGVHQRQRESCCPETRPVRGGRDPQAVLEGPAHGFR</sequence>
<accession>A0A4U0S819</accession>
<evidence type="ECO:0000313" key="8">
    <source>
        <dbReference type="EMBL" id="TJZ96544.1"/>
    </source>
</evidence>
<gene>
    <name evidence="8" type="ORF">FCI23_50760</name>
</gene>
<dbReference type="InterPro" id="IPR047109">
    <property type="entry name" value="CAD-like"/>
</dbReference>
<evidence type="ECO:0000259" key="7">
    <source>
        <dbReference type="Pfam" id="PF08240"/>
    </source>
</evidence>
<proteinExistence type="predicted"/>
<evidence type="ECO:0000256" key="5">
    <source>
        <dbReference type="ARBA" id="ARBA00048262"/>
    </source>
</evidence>
<evidence type="ECO:0000256" key="2">
    <source>
        <dbReference type="ARBA" id="ARBA00022833"/>
    </source>
</evidence>
<keyword evidence="9" id="KW-1185">Reference proteome</keyword>
<evidence type="ECO:0000256" key="6">
    <source>
        <dbReference type="SAM" id="MobiDB-lite"/>
    </source>
</evidence>
<keyword evidence="1" id="KW-0479">Metal-binding</keyword>
<dbReference type="Pfam" id="PF08240">
    <property type="entry name" value="ADH_N"/>
    <property type="match status" value="1"/>
</dbReference>
<dbReference type="GO" id="GO:0008270">
    <property type="term" value="F:zinc ion binding"/>
    <property type="evidence" value="ECO:0007669"/>
    <property type="project" value="InterPro"/>
</dbReference>
<feature type="region of interest" description="Disordered" evidence="6">
    <location>
        <begin position="155"/>
        <end position="196"/>
    </location>
</feature>
<evidence type="ECO:0000256" key="4">
    <source>
        <dbReference type="ARBA" id="ARBA00024074"/>
    </source>
</evidence>
<evidence type="ECO:0000256" key="1">
    <source>
        <dbReference type="ARBA" id="ARBA00022723"/>
    </source>
</evidence>
<dbReference type="EC" id="1.1.1.2" evidence="4"/>
<dbReference type="InterPro" id="IPR011032">
    <property type="entry name" value="GroES-like_sf"/>
</dbReference>
<dbReference type="GO" id="GO:0008106">
    <property type="term" value="F:alcohol dehydrogenase (NADP+) activity"/>
    <property type="evidence" value="ECO:0007669"/>
    <property type="project" value="UniProtKB-EC"/>
</dbReference>